<keyword evidence="5" id="KW-0597">Phosphoprotein</keyword>
<dbReference type="Proteomes" id="UP000032611">
    <property type="component" value="Chromosome"/>
</dbReference>
<keyword evidence="8" id="KW-0418">Kinase</keyword>
<evidence type="ECO:0000256" key="6">
    <source>
        <dbReference type="ARBA" id="ARBA00022679"/>
    </source>
</evidence>
<accession>A0A0D5LN04</accession>
<keyword evidence="10" id="KW-0812">Transmembrane</keyword>
<protein>
    <recommendedName>
        <fullName evidence="3">histidine kinase</fullName>
        <ecNumber evidence="3">2.7.13.3</ecNumber>
    </recommendedName>
</protein>
<keyword evidence="13" id="KW-1185">Reference proteome</keyword>
<dbReference type="OrthoDB" id="9785252at2"/>
<dbReference type="CDD" id="cd00075">
    <property type="entry name" value="HATPase"/>
    <property type="match status" value="1"/>
</dbReference>
<evidence type="ECO:0000256" key="10">
    <source>
        <dbReference type="SAM" id="Phobius"/>
    </source>
</evidence>
<keyword evidence="10" id="KW-0472">Membrane</keyword>
<dbReference type="GO" id="GO:0005524">
    <property type="term" value="F:ATP binding"/>
    <property type="evidence" value="ECO:0007669"/>
    <property type="project" value="UniProtKB-KW"/>
</dbReference>
<evidence type="ECO:0000256" key="9">
    <source>
        <dbReference type="ARBA" id="ARBA00022840"/>
    </source>
</evidence>
<dbReference type="InterPro" id="IPR003594">
    <property type="entry name" value="HATPase_dom"/>
</dbReference>
<comment type="subcellular location">
    <subcellularLocation>
        <location evidence="2">Cell membrane</location>
        <topology evidence="2">Multi-pass membrane protein</topology>
    </subcellularLocation>
</comment>
<sequence>MVEKDRRRSLRLQTLVRLRWLAVAGQTATALYVAFGLGFPMPIIPVFALIAALAFGNLVLTIRFPATQRVGPRIAFSLLCFDLMQLTALLYLTGGLANPFAPLISVPVIISFTALPLHHAIALLALAVSGVSALALSPFPLPWHMGLSVELEPVLQFGVWIAIISMLAFAAFYARRISQEAQQISDALAATELVLQREQHLSQLDGLAAAAAHELGTPLATIAVVAKEMERSLAGDSDYGEDVQLLVSQSQRCRDILARLTSLSKDDEAHMRRLPLSSLIEEVAAPHRPFVAEMKIDIAGEPGDEPVGQRNPGILYGLGNIIENAVEHAARTVTVSARYSETQVTITIDDDGIGYTPEILPRIGDPFVSHRQKGESRAGGLGLGLFIAKTLLERSGATLTFENAGGARITVTWPRWRMETGSEG</sequence>
<dbReference type="Pfam" id="PF00512">
    <property type="entry name" value="HisKA"/>
    <property type="match status" value="1"/>
</dbReference>
<dbReference type="GO" id="GO:0005886">
    <property type="term" value="C:plasma membrane"/>
    <property type="evidence" value="ECO:0007669"/>
    <property type="project" value="UniProtKB-SubCell"/>
</dbReference>
<dbReference type="EC" id="2.7.13.3" evidence="3"/>
<evidence type="ECO:0000256" key="5">
    <source>
        <dbReference type="ARBA" id="ARBA00022553"/>
    </source>
</evidence>
<dbReference type="Pfam" id="PF02518">
    <property type="entry name" value="HATPase_c"/>
    <property type="match status" value="1"/>
</dbReference>
<dbReference type="KEGG" id="mey:TM49_04720"/>
<dbReference type="HOGENOM" id="CLU_046130_1_1_5"/>
<keyword evidence="6" id="KW-0808">Transferase</keyword>
<evidence type="ECO:0000256" key="4">
    <source>
        <dbReference type="ARBA" id="ARBA00022475"/>
    </source>
</evidence>
<feature type="transmembrane region" description="Helical" evidence="10">
    <location>
        <begin position="99"/>
        <end position="115"/>
    </location>
</feature>
<gene>
    <name evidence="12" type="ORF">TM49_04720</name>
</gene>
<dbReference type="CDD" id="cd00082">
    <property type="entry name" value="HisKA"/>
    <property type="match status" value="1"/>
</dbReference>
<dbReference type="SMART" id="SM00387">
    <property type="entry name" value="HATPase_c"/>
    <property type="match status" value="1"/>
</dbReference>
<dbReference type="PROSITE" id="PS50109">
    <property type="entry name" value="HIS_KIN"/>
    <property type="match status" value="1"/>
</dbReference>
<dbReference type="NCBIfam" id="NF033792">
    <property type="entry name" value="ActS_PrrB_HisK"/>
    <property type="match status" value="1"/>
</dbReference>
<evidence type="ECO:0000256" key="3">
    <source>
        <dbReference type="ARBA" id="ARBA00012438"/>
    </source>
</evidence>
<dbReference type="PANTHER" id="PTHR44936:SF10">
    <property type="entry name" value="SENSOR PROTEIN RSTB"/>
    <property type="match status" value="1"/>
</dbReference>
<dbReference type="SUPFAM" id="SSF47384">
    <property type="entry name" value="Homodimeric domain of signal transducing histidine kinase"/>
    <property type="match status" value="1"/>
</dbReference>
<dbReference type="InterPro" id="IPR047770">
    <property type="entry name" value="RegB"/>
</dbReference>
<dbReference type="InterPro" id="IPR036097">
    <property type="entry name" value="HisK_dim/P_sf"/>
</dbReference>
<evidence type="ECO:0000313" key="12">
    <source>
        <dbReference type="EMBL" id="AJY45152.1"/>
    </source>
</evidence>
<feature type="domain" description="Histidine kinase" evidence="11">
    <location>
        <begin position="210"/>
        <end position="417"/>
    </location>
</feature>
<keyword evidence="4" id="KW-1003">Cell membrane</keyword>
<dbReference type="SUPFAM" id="SSF55874">
    <property type="entry name" value="ATPase domain of HSP90 chaperone/DNA topoisomerase II/histidine kinase"/>
    <property type="match status" value="1"/>
</dbReference>
<evidence type="ECO:0000256" key="1">
    <source>
        <dbReference type="ARBA" id="ARBA00000085"/>
    </source>
</evidence>
<feature type="transmembrane region" description="Helical" evidence="10">
    <location>
        <begin position="153"/>
        <end position="174"/>
    </location>
</feature>
<dbReference type="InterPro" id="IPR005467">
    <property type="entry name" value="His_kinase_dom"/>
</dbReference>
<dbReference type="EMBL" id="CP010803">
    <property type="protein sequence ID" value="AJY45152.1"/>
    <property type="molecule type" value="Genomic_DNA"/>
</dbReference>
<dbReference type="PATRIC" id="fig|1486262.3.peg.963"/>
<dbReference type="PRINTS" id="PR00344">
    <property type="entry name" value="BCTRLSENSOR"/>
</dbReference>
<reference evidence="12 13" key="1">
    <citation type="journal article" date="2015" name="Genome Announc.">
        <title>Complete genome sequence of Martelella endophytica YC6887, which has antifungal activity associated with a halophyte.</title>
        <authorList>
            <person name="Khan A."/>
            <person name="Khan H."/>
            <person name="Chung E.J."/>
            <person name="Hossain M.T."/>
            <person name="Chung Y.R."/>
        </authorList>
    </citation>
    <scope>NUCLEOTIDE SEQUENCE [LARGE SCALE GENOMIC DNA]</scope>
    <source>
        <strain evidence="12">YC6887</strain>
    </source>
</reference>
<evidence type="ECO:0000259" key="11">
    <source>
        <dbReference type="PROSITE" id="PS50109"/>
    </source>
</evidence>
<keyword evidence="7" id="KW-0547">Nucleotide-binding</keyword>
<dbReference type="SMART" id="SM00388">
    <property type="entry name" value="HisKA"/>
    <property type="match status" value="1"/>
</dbReference>
<dbReference type="InterPro" id="IPR003661">
    <property type="entry name" value="HisK_dim/P_dom"/>
</dbReference>
<dbReference type="RefSeq" id="WP_045679747.1">
    <property type="nucleotide sequence ID" value="NZ_CP010803.1"/>
</dbReference>
<evidence type="ECO:0000256" key="2">
    <source>
        <dbReference type="ARBA" id="ARBA00004651"/>
    </source>
</evidence>
<dbReference type="Gene3D" id="1.10.287.130">
    <property type="match status" value="1"/>
</dbReference>
<name>A0A0D5LN04_MAREN</name>
<feature type="transmembrane region" description="Helical" evidence="10">
    <location>
        <begin position="43"/>
        <end position="62"/>
    </location>
</feature>
<evidence type="ECO:0000313" key="13">
    <source>
        <dbReference type="Proteomes" id="UP000032611"/>
    </source>
</evidence>
<dbReference type="InterPro" id="IPR050980">
    <property type="entry name" value="2C_sensor_his_kinase"/>
</dbReference>
<dbReference type="GO" id="GO:0000155">
    <property type="term" value="F:phosphorelay sensor kinase activity"/>
    <property type="evidence" value="ECO:0007669"/>
    <property type="project" value="InterPro"/>
</dbReference>
<proteinExistence type="predicted"/>
<dbReference type="Gene3D" id="3.30.565.10">
    <property type="entry name" value="Histidine kinase-like ATPase, C-terminal domain"/>
    <property type="match status" value="1"/>
</dbReference>
<keyword evidence="10" id="KW-1133">Transmembrane helix</keyword>
<keyword evidence="9" id="KW-0067">ATP-binding</keyword>
<dbReference type="InterPro" id="IPR004358">
    <property type="entry name" value="Sig_transdc_His_kin-like_C"/>
</dbReference>
<dbReference type="STRING" id="1486262.TM49_04720"/>
<evidence type="ECO:0000256" key="7">
    <source>
        <dbReference type="ARBA" id="ARBA00022741"/>
    </source>
</evidence>
<dbReference type="PANTHER" id="PTHR44936">
    <property type="entry name" value="SENSOR PROTEIN CREC"/>
    <property type="match status" value="1"/>
</dbReference>
<dbReference type="InterPro" id="IPR036890">
    <property type="entry name" value="HATPase_C_sf"/>
</dbReference>
<feature type="transmembrane region" description="Helical" evidence="10">
    <location>
        <begin position="74"/>
        <end position="93"/>
    </location>
</feature>
<dbReference type="AlphaFoldDB" id="A0A0D5LN04"/>
<feature type="transmembrane region" description="Helical" evidence="10">
    <location>
        <begin position="20"/>
        <end position="37"/>
    </location>
</feature>
<feature type="transmembrane region" description="Helical" evidence="10">
    <location>
        <begin position="122"/>
        <end position="141"/>
    </location>
</feature>
<organism evidence="12 13">
    <name type="scientific">Martelella endophytica</name>
    <dbReference type="NCBI Taxonomy" id="1486262"/>
    <lineage>
        <taxon>Bacteria</taxon>
        <taxon>Pseudomonadati</taxon>
        <taxon>Pseudomonadota</taxon>
        <taxon>Alphaproteobacteria</taxon>
        <taxon>Hyphomicrobiales</taxon>
        <taxon>Aurantimonadaceae</taxon>
        <taxon>Martelella</taxon>
    </lineage>
</organism>
<evidence type="ECO:0000256" key="8">
    <source>
        <dbReference type="ARBA" id="ARBA00022777"/>
    </source>
</evidence>
<comment type="catalytic activity">
    <reaction evidence="1">
        <text>ATP + protein L-histidine = ADP + protein N-phospho-L-histidine.</text>
        <dbReference type="EC" id="2.7.13.3"/>
    </reaction>
</comment>